<dbReference type="PANTHER" id="PTHR35604">
    <property type="entry name" value="TRANSPOSASE INSH FOR INSERTION SEQUENCE ELEMENT IS5A-RELATED"/>
    <property type="match status" value="1"/>
</dbReference>
<evidence type="ECO:0000313" key="12">
    <source>
        <dbReference type="Proteomes" id="UP000249499"/>
    </source>
</evidence>
<evidence type="ECO:0000313" key="11">
    <source>
        <dbReference type="EMBL" id="WFR98465.1"/>
    </source>
</evidence>
<reference evidence="10" key="3">
    <citation type="journal article" date="2023" name="MicrobiologyOpen">
        <title>Genomics of the tumorigenes clade of the family Rhizobiaceae and description of Rhizobium rhododendri sp. nov.</title>
        <authorList>
            <person name="Kuzmanovic N."/>
            <person name="diCenzo G.C."/>
            <person name="Bunk B."/>
            <person name="Sproeer C."/>
            <person name="Fruehling A."/>
            <person name="Neumann-Schaal M."/>
            <person name="Overmann J."/>
            <person name="Smalla K."/>
        </authorList>
    </citation>
    <scope>NUCLEOTIDE SEQUENCE</scope>
    <source>
        <strain evidence="10">1078</strain>
        <plasmid evidence="10">pTi1078</plasmid>
    </source>
</reference>
<feature type="domain" description="Transposase IS4-like" evidence="7">
    <location>
        <begin position="141"/>
        <end position="350"/>
    </location>
</feature>
<keyword evidence="12" id="KW-1185">Reference proteome</keyword>
<dbReference type="RefSeq" id="WP_209187069.1">
    <property type="nucleotide sequence ID" value="NZ_CP117257.1"/>
</dbReference>
<dbReference type="KEGG" id="rtu:PR017_22510"/>
<dbReference type="InterPro" id="IPR047959">
    <property type="entry name" value="Transpos_IS5"/>
</dbReference>
<keyword evidence="10" id="KW-0614">Plasmid</keyword>
<evidence type="ECO:0000256" key="5">
    <source>
        <dbReference type="ARBA" id="ARBA00023172"/>
    </source>
</evidence>
<evidence type="ECO:0000259" key="7">
    <source>
        <dbReference type="Pfam" id="PF01609"/>
    </source>
</evidence>
<evidence type="ECO:0000313" key="9">
    <source>
        <dbReference type="EMBL" id="WFR98165.1"/>
    </source>
</evidence>
<protein>
    <submittedName>
        <fullName evidence="10">IS5 family transposase</fullName>
    </submittedName>
</protein>
<sequence length="363" mass="41064">MRGQPGFWDLDDRYERLSAVGDPLEKLNSIIPWAIFEKPLAKALKRSDGSKGGRPPFPSVLMFKILVLQALYNLSDDQAEFVIQDRLSFMRFLGLSLSQKVPDAKTIWLFRESLVRAGAIDNLFARFDKHLSRSGYLAKGGQIVDATIIQAPKQHNSQDEKDAIKAGEIPEDWKDKPARLAQKDRDARWTVKYSKAKRPTETPTSTTTDQHDIAIPMFGYKNHAGIDRAHGFIRGWTVTSASAHDGAQLRNVVTKDNTASTVWADTAYRSKTNEEWLQDNGLKSDIHQKKPKGKPMPEAMSRANGRRSKVRSAIEHVFARQKDKMKLFVRTIGISRARVKIGMANITYNMLRYVWLTGKPRTA</sequence>
<comment type="function">
    <text evidence="1">Involved in the transposition of the insertion sequence IS5.</text>
</comment>
<evidence type="ECO:0000256" key="6">
    <source>
        <dbReference type="SAM" id="MobiDB-lite"/>
    </source>
</evidence>
<dbReference type="NCBIfam" id="NF033581">
    <property type="entry name" value="transpos_IS5_4"/>
    <property type="match status" value="1"/>
</dbReference>
<keyword evidence="5" id="KW-0233">DNA recombination</keyword>
<dbReference type="GO" id="GO:0004803">
    <property type="term" value="F:transposase activity"/>
    <property type="evidence" value="ECO:0007669"/>
    <property type="project" value="InterPro"/>
</dbReference>
<dbReference type="AlphaFoldDB" id="A0AAF1K8N2"/>
<dbReference type="InterPro" id="IPR002559">
    <property type="entry name" value="Transposase_11"/>
</dbReference>
<dbReference type="Pfam" id="PF05598">
    <property type="entry name" value="DUF772"/>
    <property type="match status" value="1"/>
</dbReference>
<feature type="region of interest" description="Disordered" evidence="6">
    <location>
        <begin position="285"/>
        <end position="308"/>
    </location>
</feature>
<dbReference type="GO" id="GO:0003677">
    <property type="term" value="F:DNA binding"/>
    <property type="evidence" value="ECO:0007669"/>
    <property type="project" value="UniProtKB-KW"/>
</dbReference>
<reference evidence="12" key="2">
    <citation type="journal article" date="2023" name="MicrobiologyOpen">
        <title>Genomics of the tumorigenes clade of the family Rhizobiaceae and description of Rhizobium rhododendri sp. nov.</title>
        <authorList>
            <person name="Kuzmanovic N."/>
            <person name="diCenzo G.C."/>
            <person name="Bunk B."/>
            <person name="Sproeer C."/>
            <person name="Fruehling A."/>
            <person name="Neumann-Schaal M."/>
            <person name="Overmann J."/>
            <person name="Smalla K."/>
        </authorList>
    </citation>
    <scope>NUCLEOTIDE SEQUENCE [LARGE SCALE GENOMIC DNA]</scope>
    <source>
        <strain evidence="12">1078</strain>
        <plasmid evidence="12">pTi1078</plasmid>
    </source>
</reference>
<organism evidence="10 12">
    <name type="scientific">Rhizobium tumorigenes</name>
    <dbReference type="NCBI Taxonomy" id="2041385"/>
    <lineage>
        <taxon>Bacteria</taxon>
        <taxon>Pseudomonadati</taxon>
        <taxon>Pseudomonadota</taxon>
        <taxon>Alphaproteobacteria</taxon>
        <taxon>Hyphomicrobiales</taxon>
        <taxon>Rhizobiaceae</taxon>
        <taxon>Rhizobium/Agrobacterium group</taxon>
        <taxon>Rhizobium</taxon>
    </lineage>
</organism>
<dbReference type="Pfam" id="PF01609">
    <property type="entry name" value="DDE_Tnp_1"/>
    <property type="match status" value="1"/>
</dbReference>
<proteinExistence type="inferred from homology"/>
<evidence type="ECO:0000256" key="2">
    <source>
        <dbReference type="ARBA" id="ARBA00010075"/>
    </source>
</evidence>
<dbReference type="InterPro" id="IPR008490">
    <property type="entry name" value="Transposase_InsH_N"/>
</dbReference>
<dbReference type="Proteomes" id="UP000249499">
    <property type="component" value="Plasmid pTi1078"/>
</dbReference>
<evidence type="ECO:0000256" key="4">
    <source>
        <dbReference type="ARBA" id="ARBA00023125"/>
    </source>
</evidence>
<dbReference type="EMBL" id="CP117257">
    <property type="protein sequence ID" value="WFR98165.1"/>
    <property type="molecule type" value="Genomic_DNA"/>
</dbReference>
<evidence type="ECO:0000256" key="3">
    <source>
        <dbReference type="ARBA" id="ARBA00022578"/>
    </source>
</evidence>
<keyword evidence="4" id="KW-0238">DNA-binding</keyword>
<name>A0AAF1K8N2_9HYPH</name>
<dbReference type="EMBL" id="CP117257">
    <property type="protein sequence ID" value="WFR98182.1"/>
    <property type="molecule type" value="Genomic_DNA"/>
</dbReference>
<keyword evidence="3" id="KW-0815">Transposition</keyword>
<feature type="domain" description="Transposase InsH N-terminal" evidence="8">
    <location>
        <begin position="15"/>
        <end position="112"/>
    </location>
</feature>
<dbReference type="KEGG" id="rtu:PR017_22700"/>
<comment type="similarity">
    <text evidence="2">Belongs to the transposase 11 family.</text>
</comment>
<evidence type="ECO:0000259" key="8">
    <source>
        <dbReference type="Pfam" id="PF05598"/>
    </source>
</evidence>
<geneLocation type="plasmid" evidence="10 12">
    <name>pTi1078</name>
</geneLocation>
<dbReference type="GO" id="GO:0006313">
    <property type="term" value="P:DNA transposition"/>
    <property type="evidence" value="ECO:0007669"/>
    <property type="project" value="InterPro"/>
</dbReference>
<dbReference type="PANTHER" id="PTHR35604:SF2">
    <property type="entry name" value="TRANSPOSASE INSH FOR INSERTION SEQUENCE ELEMENT IS5A-RELATED"/>
    <property type="match status" value="1"/>
</dbReference>
<gene>
    <name evidence="11" type="ORF">PR017_22510</name>
    <name evidence="9" type="ORF">PR017_22545</name>
    <name evidence="10" type="ORF">PR017_22700</name>
</gene>
<evidence type="ECO:0000256" key="1">
    <source>
        <dbReference type="ARBA" id="ARBA00003544"/>
    </source>
</evidence>
<accession>A0AAF1K8N2</accession>
<dbReference type="KEGG" id="rtu:PR017_22545"/>
<dbReference type="EMBL" id="CP117257">
    <property type="protein sequence ID" value="WFR98465.1"/>
    <property type="molecule type" value="Genomic_DNA"/>
</dbReference>
<reference evidence="10 12" key="1">
    <citation type="journal article" date="2018" name="Sci. Rep.">
        <title>Rhizobium tumorigenes sp. nov., a novel plant tumorigenic bacterium isolated from cane gall tumors on thornless blackberry.</title>
        <authorList>
            <person name="Kuzmanovi N."/>
            <person name="Smalla K."/>
            <person name="Gronow S."/>
            <person name="PuBawska J."/>
        </authorList>
    </citation>
    <scope>NUCLEOTIDE SEQUENCE [LARGE SCALE GENOMIC DNA]</scope>
    <source>
        <strain evidence="10 12">1078</strain>
    </source>
</reference>
<evidence type="ECO:0000313" key="10">
    <source>
        <dbReference type="EMBL" id="WFR98182.1"/>
    </source>
</evidence>